<dbReference type="GO" id="GO:0007165">
    <property type="term" value="P:signal transduction"/>
    <property type="evidence" value="ECO:0007669"/>
    <property type="project" value="UniProtKB-KW"/>
</dbReference>
<dbReference type="Gene3D" id="1.10.287.950">
    <property type="entry name" value="Methyl-accepting chemotaxis protein"/>
    <property type="match status" value="1"/>
</dbReference>
<dbReference type="GO" id="GO:0005886">
    <property type="term" value="C:plasma membrane"/>
    <property type="evidence" value="ECO:0007669"/>
    <property type="project" value="UniProtKB-SubCell"/>
</dbReference>
<evidence type="ECO:0000256" key="9">
    <source>
        <dbReference type="PROSITE-ProRule" id="PRU00284"/>
    </source>
</evidence>
<protein>
    <recommendedName>
        <fullName evidence="10">Methyl-accepting transducer domain-containing protein</fullName>
    </recommendedName>
</protein>
<keyword evidence="4" id="KW-0145">Chemotaxis</keyword>
<comment type="subcellular location">
    <subcellularLocation>
        <location evidence="1">Cell membrane</location>
        <topology evidence="1">Multi-pass membrane protein</topology>
    </subcellularLocation>
</comment>
<reference evidence="11 12" key="1">
    <citation type="submission" date="2016-10" db="EMBL/GenBank/DDBJ databases">
        <title>Genome Sequence of Pseudomonas putida GM4FR.</title>
        <authorList>
            <person name="Poehlein A."/>
            <person name="Wemheuer F."/>
            <person name="Hollensteiner J."/>
            <person name="Wemheuer B."/>
        </authorList>
    </citation>
    <scope>NUCLEOTIDE SEQUENCE [LARGE SCALE GENOMIC DNA]</scope>
    <source>
        <strain evidence="11 12">GM4FR</strain>
    </source>
</reference>
<evidence type="ECO:0000256" key="1">
    <source>
        <dbReference type="ARBA" id="ARBA00004651"/>
    </source>
</evidence>
<gene>
    <name evidence="11" type="ORF">PSEMO_47400</name>
</gene>
<evidence type="ECO:0000256" key="2">
    <source>
        <dbReference type="ARBA" id="ARBA00022475"/>
    </source>
</evidence>
<keyword evidence="7" id="KW-0472">Membrane</keyword>
<name>A0A1Q9QYU1_PSEPU</name>
<dbReference type="PANTHER" id="PTHR32089:SF39">
    <property type="entry name" value="METHYL-ACCEPTING CHEMOTAXIS PROTEIN HLYB"/>
    <property type="match status" value="1"/>
</dbReference>
<dbReference type="AlphaFoldDB" id="A0A1Q9QYU1"/>
<comment type="caution">
    <text evidence="11">The sequence shown here is derived from an EMBL/GenBank/DDBJ whole genome shotgun (WGS) entry which is preliminary data.</text>
</comment>
<dbReference type="PANTHER" id="PTHR32089">
    <property type="entry name" value="METHYL-ACCEPTING CHEMOTAXIS PROTEIN MCPB"/>
    <property type="match status" value="1"/>
</dbReference>
<dbReference type="Pfam" id="PF00015">
    <property type="entry name" value="MCPsignal"/>
    <property type="match status" value="1"/>
</dbReference>
<dbReference type="PROSITE" id="PS51257">
    <property type="entry name" value="PROKAR_LIPOPROTEIN"/>
    <property type="match status" value="1"/>
</dbReference>
<keyword evidence="3" id="KW-0488">Methylation</keyword>
<evidence type="ECO:0000256" key="4">
    <source>
        <dbReference type="ARBA" id="ARBA00022500"/>
    </source>
</evidence>
<keyword evidence="2" id="KW-1003">Cell membrane</keyword>
<evidence type="ECO:0000259" key="10">
    <source>
        <dbReference type="PROSITE" id="PS50111"/>
    </source>
</evidence>
<organism evidence="11 12">
    <name type="scientific">Pseudomonas putida</name>
    <name type="common">Arthrobacter siderocapsulatus</name>
    <dbReference type="NCBI Taxonomy" id="303"/>
    <lineage>
        <taxon>Bacteria</taxon>
        <taxon>Pseudomonadati</taxon>
        <taxon>Pseudomonadota</taxon>
        <taxon>Gammaproteobacteria</taxon>
        <taxon>Pseudomonadales</taxon>
        <taxon>Pseudomonadaceae</taxon>
        <taxon>Pseudomonas</taxon>
    </lineage>
</organism>
<evidence type="ECO:0000313" key="12">
    <source>
        <dbReference type="Proteomes" id="UP000186736"/>
    </source>
</evidence>
<dbReference type="GO" id="GO:0006935">
    <property type="term" value="P:chemotaxis"/>
    <property type="evidence" value="ECO:0007669"/>
    <property type="project" value="UniProtKB-KW"/>
</dbReference>
<evidence type="ECO:0000256" key="8">
    <source>
        <dbReference type="ARBA" id="ARBA00023224"/>
    </source>
</evidence>
<dbReference type="EMBL" id="MKZO01000047">
    <property type="protein sequence ID" value="OLS60329.1"/>
    <property type="molecule type" value="Genomic_DNA"/>
</dbReference>
<evidence type="ECO:0000256" key="5">
    <source>
        <dbReference type="ARBA" id="ARBA00022692"/>
    </source>
</evidence>
<accession>A0A1Q9QYU1</accession>
<evidence type="ECO:0000256" key="6">
    <source>
        <dbReference type="ARBA" id="ARBA00022989"/>
    </source>
</evidence>
<proteinExistence type="predicted"/>
<keyword evidence="8 9" id="KW-0807">Transducer</keyword>
<evidence type="ECO:0000313" key="11">
    <source>
        <dbReference type="EMBL" id="OLS60329.1"/>
    </source>
</evidence>
<dbReference type="InterPro" id="IPR004089">
    <property type="entry name" value="MCPsignal_dom"/>
</dbReference>
<evidence type="ECO:0000256" key="7">
    <source>
        <dbReference type="ARBA" id="ARBA00023136"/>
    </source>
</evidence>
<keyword evidence="5" id="KW-0812">Transmembrane</keyword>
<dbReference type="Proteomes" id="UP000186736">
    <property type="component" value="Unassembled WGS sequence"/>
</dbReference>
<dbReference type="PROSITE" id="PS50111">
    <property type="entry name" value="CHEMOTAXIS_TRANSDUC_2"/>
    <property type="match status" value="1"/>
</dbReference>
<dbReference type="SUPFAM" id="SSF58104">
    <property type="entry name" value="Methyl-accepting chemotaxis protein (MCP) signaling domain"/>
    <property type="match status" value="1"/>
</dbReference>
<sequence length="283" mass="29470">MTRKGLALLVQGLSGLACIAALWHPAGIVLAVAGMALAAMLWQGVVEYRVQEVIVELPAPLPEPCAPAPPVLPVEDPRLRGCLVELDGEIHATEEDMRFANLLAREAGGKVVASAESIQASAEILGRLDSSMVQVASAFDELGAQSVQIGSLVGSIQDISSQTNLLALNAAIEAARAGDQGRGFAVVADEVRNLSRRAADSSARIRQIAKGLEQSAEEARLGIGQLGEAARQGLAQSGVALQAMQDMRSAAVARVEIVERVMGRLASQRALAGEAGRLVGPLH</sequence>
<evidence type="ECO:0000256" key="3">
    <source>
        <dbReference type="ARBA" id="ARBA00022481"/>
    </source>
</evidence>
<dbReference type="SMART" id="SM00283">
    <property type="entry name" value="MA"/>
    <property type="match status" value="1"/>
</dbReference>
<feature type="domain" description="Methyl-accepting transducer" evidence="10">
    <location>
        <begin position="85"/>
        <end position="283"/>
    </location>
</feature>
<keyword evidence="6" id="KW-1133">Transmembrane helix</keyword>